<feature type="compositionally biased region" description="Basic residues" evidence="1">
    <location>
        <begin position="8"/>
        <end position="19"/>
    </location>
</feature>
<feature type="region of interest" description="Disordered" evidence="1">
    <location>
        <begin position="1"/>
        <end position="152"/>
    </location>
</feature>
<gene>
    <name evidence="2" type="ORF">AVDCRST_MAG54-1828</name>
</gene>
<protein>
    <submittedName>
        <fullName evidence="2">Uncharacterized protein</fullName>
    </submittedName>
</protein>
<evidence type="ECO:0000313" key="2">
    <source>
        <dbReference type="EMBL" id="CAA9247598.1"/>
    </source>
</evidence>
<sequence>GDEEQAAPRRRAGRHRAGVRRGCGPGRVAVERRRHGRGRLDHGGQLDHHADRPRDRALPRGDDDGHRHRQQPERLPGDGRLDLAGQLERDAGQLPRRLGHDRRPDQPRRRDRPARDAHVHAHREDDRGPEQQLSEPDLRPAAHREPGFGSGL</sequence>
<dbReference type="AlphaFoldDB" id="A0A6J4ID42"/>
<proteinExistence type="predicted"/>
<evidence type="ECO:0000256" key="1">
    <source>
        <dbReference type="SAM" id="MobiDB-lite"/>
    </source>
</evidence>
<name>A0A6J4ID42_9PSEU</name>
<feature type="compositionally biased region" description="Basic and acidic residues" evidence="1">
    <location>
        <begin position="101"/>
        <end position="129"/>
    </location>
</feature>
<organism evidence="2">
    <name type="scientific">uncultured Actinomycetospora sp</name>
    <dbReference type="NCBI Taxonomy" id="1135996"/>
    <lineage>
        <taxon>Bacteria</taxon>
        <taxon>Bacillati</taxon>
        <taxon>Actinomycetota</taxon>
        <taxon>Actinomycetes</taxon>
        <taxon>Pseudonocardiales</taxon>
        <taxon>Pseudonocardiaceae</taxon>
        <taxon>Actinomycetospora</taxon>
        <taxon>environmental samples</taxon>
    </lineage>
</organism>
<feature type="non-terminal residue" evidence="2">
    <location>
        <position position="1"/>
    </location>
</feature>
<reference evidence="2" key="1">
    <citation type="submission" date="2020-02" db="EMBL/GenBank/DDBJ databases">
        <authorList>
            <person name="Meier V. D."/>
        </authorList>
    </citation>
    <scope>NUCLEOTIDE SEQUENCE</scope>
    <source>
        <strain evidence="2">AVDCRST_MAG54</strain>
    </source>
</reference>
<feature type="compositionally biased region" description="Basic and acidic residues" evidence="1">
    <location>
        <begin position="136"/>
        <end position="146"/>
    </location>
</feature>
<accession>A0A6J4ID42</accession>
<feature type="compositionally biased region" description="Basic and acidic residues" evidence="1">
    <location>
        <begin position="38"/>
        <end position="91"/>
    </location>
</feature>
<feature type="non-terminal residue" evidence="2">
    <location>
        <position position="152"/>
    </location>
</feature>
<dbReference type="EMBL" id="CADCTH010000245">
    <property type="protein sequence ID" value="CAA9247598.1"/>
    <property type="molecule type" value="Genomic_DNA"/>
</dbReference>